<protein>
    <submittedName>
        <fullName evidence="3">Inositol 2-dehydrogenase</fullName>
    </submittedName>
</protein>
<dbReference type="PANTHER" id="PTHR43708:SF8">
    <property type="entry name" value="OXIDOREDUCTASE"/>
    <property type="match status" value="1"/>
</dbReference>
<dbReference type="InterPro" id="IPR051317">
    <property type="entry name" value="Gfo/Idh/MocA_oxidoreduct"/>
</dbReference>
<comment type="caution">
    <text evidence="3">The sequence shown here is derived from an EMBL/GenBank/DDBJ whole genome shotgun (WGS) entry which is preliminary data.</text>
</comment>
<dbReference type="OrthoDB" id="6183734at2"/>
<dbReference type="AlphaFoldDB" id="A0A1E5XX70"/>
<organism evidence="3 4">
    <name type="scientific">Devosia insulae DS-56</name>
    <dbReference type="NCBI Taxonomy" id="1116389"/>
    <lineage>
        <taxon>Bacteria</taxon>
        <taxon>Pseudomonadati</taxon>
        <taxon>Pseudomonadota</taxon>
        <taxon>Alphaproteobacteria</taxon>
        <taxon>Hyphomicrobiales</taxon>
        <taxon>Devosiaceae</taxon>
        <taxon>Devosia</taxon>
    </lineage>
</organism>
<dbReference type="InterPro" id="IPR036291">
    <property type="entry name" value="NAD(P)-bd_dom_sf"/>
</dbReference>
<sequence length="343" mass="37499">MSVSTSPARRIGMIGAGWVTGYHLPAWGRQRHRAKVVAIADPSAAATAQRAAEFGISGIYASAEAMLAAEELDAVDICSPRETHAAMVRLAGSRQLDILCQKPLGTDLAESEAVVASVTPPTRLMVHENWRFRAYYRVLKRWLDEGAAGEIRQVSFEFLSSGMILGADGLRPALVRQPFFRTQPRLLVMEVLIHHLDTLRYLLGELEVVAARLERSNAEIVAEDVAAVVLRRPSDGLVVNVTGNLAVAGAPPAPRDHLRIFGTRGTVELEGATLRLEAAVPRAEEFDADATYQGSYDAAIGHFLDGLETGRPFETAPEDNLRTLRLVEEIYRLSRFDPAAEPR</sequence>
<evidence type="ECO:0000313" key="4">
    <source>
        <dbReference type="Proteomes" id="UP000095463"/>
    </source>
</evidence>
<dbReference type="GO" id="GO:0000166">
    <property type="term" value="F:nucleotide binding"/>
    <property type="evidence" value="ECO:0007669"/>
    <property type="project" value="InterPro"/>
</dbReference>
<evidence type="ECO:0000259" key="1">
    <source>
        <dbReference type="Pfam" id="PF01408"/>
    </source>
</evidence>
<dbReference type="EMBL" id="LAJE02000022">
    <property type="protein sequence ID" value="OEO33186.1"/>
    <property type="molecule type" value="Genomic_DNA"/>
</dbReference>
<dbReference type="Gene3D" id="3.30.360.10">
    <property type="entry name" value="Dihydrodipicolinate Reductase, domain 2"/>
    <property type="match status" value="1"/>
</dbReference>
<evidence type="ECO:0000259" key="2">
    <source>
        <dbReference type="Pfam" id="PF22725"/>
    </source>
</evidence>
<dbReference type="SUPFAM" id="SSF55347">
    <property type="entry name" value="Glyceraldehyde-3-phosphate dehydrogenase-like, C-terminal domain"/>
    <property type="match status" value="1"/>
</dbReference>
<name>A0A1E5XX70_9HYPH</name>
<dbReference type="Proteomes" id="UP000095463">
    <property type="component" value="Unassembled WGS sequence"/>
</dbReference>
<evidence type="ECO:0000313" key="3">
    <source>
        <dbReference type="EMBL" id="OEO33186.1"/>
    </source>
</evidence>
<feature type="domain" description="GFO/IDH/MocA-like oxidoreductase" evidence="2">
    <location>
        <begin position="136"/>
        <end position="268"/>
    </location>
</feature>
<feature type="domain" description="Gfo/Idh/MocA-like oxidoreductase N-terminal" evidence="1">
    <location>
        <begin position="10"/>
        <end position="117"/>
    </location>
</feature>
<dbReference type="Gene3D" id="3.40.50.720">
    <property type="entry name" value="NAD(P)-binding Rossmann-like Domain"/>
    <property type="match status" value="1"/>
</dbReference>
<dbReference type="InterPro" id="IPR055170">
    <property type="entry name" value="GFO_IDH_MocA-like_dom"/>
</dbReference>
<gene>
    <name evidence="3" type="ORF">VW23_007965</name>
</gene>
<dbReference type="PANTHER" id="PTHR43708">
    <property type="entry name" value="CONSERVED EXPRESSED OXIDOREDUCTASE (EUROFUNG)"/>
    <property type="match status" value="1"/>
</dbReference>
<keyword evidence="4" id="KW-1185">Reference proteome</keyword>
<dbReference type="SUPFAM" id="SSF51735">
    <property type="entry name" value="NAD(P)-binding Rossmann-fold domains"/>
    <property type="match status" value="1"/>
</dbReference>
<dbReference type="InterPro" id="IPR000683">
    <property type="entry name" value="Gfo/Idh/MocA-like_OxRdtase_N"/>
</dbReference>
<dbReference type="Pfam" id="PF01408">
    <property type="entry name" value="GFO_IDH_MocA"/>
    <property type="match status" value="1"/>
</dbReference>
<reference evidence="3 4" key="1">
    <citation type="journal article" date="2015" name="Genome Announc.">
        <title>Genome Assemblies of Three Soil-Associated Devosia species: D. insulae, D. limi, and D. soli.</title>
        <authorList>
            <person name="Hassan Y.I."/>
            <person name="Lepp D."/>
            <person name="Zhou T."/>
        </authorList>
    </citation>
    <scope>NUCLEOTIDE SEQUENCE [LARGE SCALE GENOMIC DNA]</scope>
    <source>
        <strain evidence="3 4">DS-56</strain>
    </source>
</reference>
<accession>A0A1E5XX70</accession>
<dbReference type="Pfam" id="PF22725">
    <property type="entry name" value="GFO_IDH_MocA_C3"/>
    <property type="match status" value="1"/>
</dbReference>
<proteinExistence type="predicted"/>